<protein>
    <submittedName>
        <fullName evidence="2">Uncharacterized protein</fullName>
    </submittedName>
</protein>
<dbReference type="AlphaFoldDB" id="A2YWK2"/>
<accession>A2YWK2</accession>
<dbReference type="Gramene" id="BGIOSGA026747-TA">
    <property type="protein sequence ID" value="BGIOSGA026747-PA"/>
    <property type="gene ID" value="BGIOSGA026747"/>
</dbReference>
<reference evidence="2 3" key="1">
    <citation type="journal article" date="2005" name="PLoS Biol.">
        <title>The genomes of Oryza sativa: a history of duplications.</title>
        <authorList>
            <person name="Yu J."/>
            <person name="Wang J."/>
            <person name="Lin W."/>
            <person name="Li S."/>
            <person name="Li H."/>
            <person name="Zhou J."/>
            <person name="Ni P."/>
            <person name="Dong W."/>
            <person name="Hu S."/>
            <person name="Zeng C."/>
            <person name="Zhang J."/>
            <person name="Zhang Y."/>
            <person name="Li R."/>
            <person name="Xu Z."/>
            <person name="Li S."/>
            <person name="Li X."/>
            <person name="Zheng H."/>
            <person name="Cong L."/>
            <person name="Lin L."/>
            <person name="Yin J."/>
            <person name="Geng J."/>
            <person name="Li G."/>
            <person name="Shi J."/>
            <person name="Liu J."/>
            <person name="Lv H."/>
            <person name="Li J."/>
            <person name="Wang J."/>
            <person name="Deng Y."/>
            <person name="Ran L."/>
            <person name="Shi X."/>
            <person name="Wang X."/>
            <person name="Wu Q."/>
            <person name="Li C."/>
            <person name="Ren X."/>
            <person name="Wang J."/>
            <person name="Wang X."/>
            <person name="Li D."/>
            <person name="Liu D."/>
            <person name="Zhang X."/>
            <person name="Ji Z."/>
            <person name="Zhao W."/>
            <person name="Sun Y."/>
            <person name="Zhang Z."/>
            <person name="Bao J."/>
            <person name="Han Y."/>
            <person name="Dong L."/>
            <person name="Ji J."/>
            <person name="Chen P."/>
            <person name="Wu S."/>
            <person name="Liu J."/>
            <person name="Xiao Y."/>
            <person name="Bu D."/>
            <person name="Tan J."/>
            <person name="Yang L."/>
            <person name="Ye C."/>
            <person name="Zhang J."/>
            <person name="Xu J."/>
            <person name="Zhou Y."/>
            <person name="Yu Y."/>
            <person name="Zhang B."/>
            <person name="Zhuang S."/>
            <person name="Wei H."/>
            <person name="Liu B."/>
            <person name="Lei M."/>
            <person name="Yu H."/>
            <person name="Li Y."/>
            <person name="Xu H."/>
            <person name="Wei S."/>
            <person name="He X."/>
            <person name="Fang L."/>
            <person name="Zhang Z."/>
            <person name="Zhang Y."/>
            <person name="Huang X."/>
            <person name="Su Z."/>
            <person name="Tong W."/>
            <person name="Li J."/>
            <person name="Tong Z."/>
            <person name="Li S."/>
            <person name="Ye J."/>
            <person name="Wang L."/>
            <person name="Fang L."/>
            <person name="Lei T."/>
            <person name="Chen C."/>
            <person name="Chen H."/>
            <person name="Xu Z."/>
            <person name="Li H."/>
            <person name="Huang H."/>
            <person name="Zhang F."/>
            <person name="Xu H."/>
            <person name="Li N."/>
            <person name="Zhao C."/>
            <person name="Li S."/>
            <person name="Dong L."/>
            <person name="Huang Y."/>
            <person name="Li L."/>
            <person name="Xi Y."/>
            <person name="Qi Q."/>
            <person name="Li W."/>
            <person name="Zhang B."/>
            <person name="Hu W."/>
            <person name="Zhang Y."/>
            <person name="Tian X."/>
            <person name="Jiao Y."/>
            <person name="Liang X."/>
            <person name="Jin J."/>
            <person name="Gao L."/>
            <person name="Zheng W."/>
            <person name="Hao B."/>
            <person name="Liu S."/>
            <person name="Wang W."/>
            <person name="Yuan L."/>
            <person name="Cao M."/>
            <person name="McDermott J."/>
            <person name="Samudrala R."/>
            <person name="Wang J."/>
            <person name="Wong G.K."/>
            <person name="Yang H."/>
        </authorList>
    </citation>
    <scope>NUCLEOTIDE SEQUENCE [LARGE SCALE GENOMIC DNA]</scope>
    <source>
        <strain evidence="3">cv. 93-11</strain>
    </source>
</reference>
<proteinExistence type="predicted"/>
<dbReference type="Proteomes" id="UP000007015">
    <property type="component" value="Chromosome 8"/>
</dbReference>
<evidence type="ECO:0000256" key="1">
    <source>
        <dbReference type="SAM" id="MobiDB-lite"/>
    </source>
</evidence>
<dbReference type="HOGENOM" id="CLU_2041925_0_0_1"/>
<gene>
    <name evidence="2" type="ORF">OsI_29719</name>
</gene>
<keyword evidence="3" id="KW-1185">Reference proteome</keyword>
<dbReference type="EMBL" id="CM000133">
    <property type="protein sequence ID" value="EAZ07463.1"/>
    <property type="molecule type" value="Genomic_DNA"/>
</dbReference>
<sequence length="121" mass="13620">MSLALRRYRRARSLDVLAVRQVRRRDPEPLSTLSRGRVVLSPRAPTRPSSPVPRPHRDDQPSVHVLTFVTPAHTVFAGKLGHRARGRRRKELVRRAVDADDAAGRFVANARHLPATTRRAA</sequence>
<evidence type="ECO:0000313" key="3">
    <source>
        <dbReference type="Proteomes" id="UP000007015"/>
    </source>
</evidence>
<name>A2YWK2_ORYSI</name>
<evidence type="ECO:0000313" key="2">
    <source>
        <dbReference type="EMBL" id="EAZ07463.1"/>
    </source>
</evidence>
<feature type="region of interest" description="Disordered" evidence="1">
    <location>
        <begin position="25"/>
        <end position="61"/>
    </location>
</feature>
<organism evidence="2 3">
    <name type="scientific">Oryza sativa subsp. indica</name>
    <name type="common">Rice</name>
    <dbReference type="NCBI Taxonomy" id="39946"/>
    <lineage>
        <taxon>Eukaryota</taxon>
        <taxon>Viridiplantae</taxon>
        <taxon>Streptophyta</taxon>
        <taxon>Embryophyta</taxon>
        <taxon>Tracheophyta</taxon>
        <taxon>Spermatophyta</taxon>
        <taxon>Magnoliopsida</taxon>
        <taxon>Liliopsida</taxon>
        <taxon>Poales</taxon>
        <taxon>Poaceae</taxon>
        <taxon>BOP clade</taxon>
        <taxon>Oryzoideae</taxon>
        <taxon>Oryzeae</taxon>
        <taxon>Oryzinae</taxon>
        <taxon>Oryza</taxon>
        <taxon>Oryza sativa</taxon>
    </lineage>
</organism>